<evidence type="ECO:0000256" key="3">
    <source>
        <dbReference type="SAM" id="Phobius"/>
    </source>
</evidence>
<evidence type="ECO:0000313" key="5">
    <source>
        <dbReference type="Proteomes" id="UP000275078"/>
    </source>
</evidence>
<dbReference type="PANTHER" id="PTHR23524:SF1">
    <property type="entry name" value="MRH DOMAIN-CONTAINING PROTEIN-RELATED"/>
    <property type="match status" value="1"/>
</dbReference>
<feature type="transmembrane region" description="Helical" evidence="3">
    <location>
        <begin position="358"/>
        <end position="379"/>
    </location>
</feature>
<dbReference type="Proteomes" id="UP000275078">
    <property type="component" value="Unassembled WGS sequence"/>
</dbReference>
<feature type="transmembrane region" description="Helical" evidence="3">
    <location>
        <begin position="436"/>
        <end position="459"/>
    </location>
</feature>
<evidence type="ECO:0000256" key="2">
    <source>
        <dbReference type="SAM" id="MobiDB-lite"/>
    </source>
</evidence>
<dbReference type="GO" id="GO:0022857">
    <property type="term" value="F:transmembrane transporter activity"/>
    <property type="evidence" value="ECO:0007669"/>
    <property type="project" value="InterPro"/>
</dbReference>
<keyword evidence="5" id="KW-1185">Reference proteome</keyword>
<dbReference type="PANTHER" id="PTHR23524">
    <property type="entry name" value="TRANSPORTER, PUTATIVE (AFU_ORTHOLOGUE AFUA_8G04850)-RELATED"/>
    <property type="match status" value="1"/>
</dbReference>
<reference evidence="4 5" key="1">
    <citation type="journal article" date="2018" name="Nat. Ecol. Evol.">
        <title>Pezizomycetes genomes reveal the molecular basis of ectomycorrhizal truffle lifestyle.</title>
        <authorList>
            <person name="Murat C."/>
            <person name="Payen T."/>
            <person name="Noel B."/>
            <person name="Kuo A."/>
            <person name="Morin E."/>
            <person name="Chen J."/>
            <person name="Kohler A."/>
            <person name="Krizsan K."/>
            <person name="Balestrini R."/>
            <person name="Da Silva C."/>
            <person name="Montanini B."/>
            <person name="Hainaut M."/>
            <person name="Levati E."/>
            <person name="Barry K.W."/>
            <person name="Belfiori B."/>
            <person name="Cichocki N."/>
            <person name="Clum A."/>
            <person name="Dockter R.B."/>
            <person name="Fauchery L."/>
            <person name="Guy J."/>
            <person name="Iotti M."/>
            <person name="Le Tacon F."/>
            <person name="Lindquist E.A."/>
            <person name="Lipzen A."/>
            <person name="Malagnac F."/>
            <person name="Mello A."/>
            <person name="Molinier V."/>
            <person name="Miyauchi S."/>
            <person name="Poulain J."/>
            <person name="Riccioni C."/>
            <person name="Rubini A."/>
            <person name="Sitrit Y."/>
            <person name="Splivallo R."/>
            <person name="Traeger S."/>
            <person name="Wang M."/>
            <person name="Zifcakova L."/>
            <person name="Wipf D."/>
            <person name="Zambonelli A."/>
            <person name="Paolocci F."/>
            <person name="Nowrousian M."/>
            <person name="Ottonello S."/>
            <person name="Baldrian P."/>
            <person name="Spatafora J.W."/>
            <person name="Henrissat B."/>
            <person name="Nagy L.G."/>
            <person name="Aury J.M."/>
            <person name="Wincker P."/>
            <person name="Grigoriev I.V."/>
            <person name="Bonfante P."/>
            <person name="Martin F.M."/>
        </authorList>
    </citation>
    <scope>NUCLEOTIDE SEQUENCE [LARGE SCALE GENOMIC DNA]</scope>
    <source>
        <strain evidence="4 5">RN42</strain>
    </source>
</reference>
<keyword evidence="3" id="KW-0812">Transmembrane</keyword>
<dbReference type="InterPro" id="IPR011701">
    <property type="entry name" value="MFS"/>
</dbReference>
<keyword evidence="3" id="KW-1133">Transmembrane helix</keyword>
<dbReference type="Pfam" id="PF07690">
    <property type="entry name" value="MFS_1"/>
    <property type="match status" value="1"/>
</dbReference>
<name>A0A3N4I2N0_ASCIM</name>
<dbReference type="OrthoDB" id="18110at2759"/>
<feature type="transmembrane region" description="Helical" evidence="3">
    <location>
        <begin position="576"/>
        <end position="597"/>
    </location>
</feature>
<feature type="compositionally biased region" description="Pro residues" evidence="2">
    <location>
        <begin position="1"/>
        <end position="15"/>
    </location>
</feature>
<dbReference type="GO" id="GO:0016020">
    <property type="term" value="C:membrane"/>
    <property type="evidence" value="ECO:0007669"/>
    <property type="project" value="UniProtKB-SubCell"/>
</dbReference>
<feature type="transmembrane region" description="Helical" evidence="3">
    <location>
        <begin position="130"/>
        <end position="149"/>
    </location>
</feature>
<dbReference type="EMBL" id="ML119711">
    <property type="protein sequence ID" value="RPA78481.1"/>
    <property type="molecule type" value="Genomic_DNA"/>
</dbReference>
<sequence length="607" mass="64402">MSPLSPLSPSPPAPPGTMASTGISRQLRDTDTNSINSMQSEYEDPNLPRRRRAGGPLYAHVGRVGSGPKRLPSFTKLSDLRTVKVRRIYTQATYLVFLVMATISLLVFINSSISFIVTDLLGIHDKVGDIVGTLGFADEIVVIVAAPLWGMASDWVGERAISGLAMVLIGLGFASFTLLEEGMTYWWVGLLGARTIFALGAAAGTTMMSALIPVLAVQEAEPEPIIVADTDADAVPTKEPRKKDNTAGKHAGLVGLFSAFGALFALTVFLPLPSKLQSPEDVAGTGLRRAYYIVTAWALLAGSMCFVGIPSLPRKEPEGRTEADKTTPEWKIRLRTLSKAAGLGLEDRRIGLAYVGGFVARACAVGISLFIPLYVNGFFVQHGLCSSTSGGRKDCAQAYILASTLSGISQLFALLGAPVFGYLADRPWAVRTHLPLILAGFIGVVGYGAFGTFEMIRIVDKDGVRTAKLTGMAYIIGAVMGLSKIASIVSSLGLLGKAISGALDGPERPLHPDLQPGDGEEENDDALIEEEMNAAKPKNYLHIKGSISGVYSLTGGLGILLLTKVGGALFDERAGAPFWLLAGFNGVLGLMAVWTYFGGKIQGRIRL</sequence>
<dbReference type="AlphaFoldDB" id="A0A3N4I2N0"/>
<dbReference type="SUPFAM" id="SSF103473">
    <property type="entry name" value="MFS general substrate transporter"/>
    <property type="match status" value="1"/>
</dbReference>
<evidence type="ECO:0000256" key="1">
    <source>
        <dbReference type="ARBA" id="ARBA00004141"/>
    </source>
</evidence>
<feature type="transmembrane region" description="Helical" evidence="3">
    <location>
        <begin position="251"/>
        <end position="270"/>
    </location>
</feature>
<feature type="transmembrane region" description="Helical" evidence="3">
    <location>
        <begin position="399"/>
        <end position="424"/>
    </location>
</feature>
<evidence type="ECO:0000313" key="4">
    <source>
        <dbReference type="EMBL" id="RPA78481.1"/>
    </source>
</evidence>
<protein>
    <submittedName>
        <fullName evidence="4">MFS general substrate transporter</fullName>
    </submittedName>
</protein>
<feature type="transmembrane region" description="Helical" evidence="3">
    <location>
        <begin position="550"/>
        <end position="570"/>
    </location>
</feature>
<feature type="transmembrane region" description="Helical" evidence="3">
    <location>
        <begin position="161"/>
        <end position="179"/>
    </location>
</feature>
<keyword evidence="3" id="KW-0472">Membrane</keyword>
<feature type="transmembrane region" description="Helical" evidence="3">
    <location>
        <begin position="94"/>
        <end position="118"/>
    </location>
</feature>
<dbReference type="InterPro" id="IPR036259">
    <property type="entry name" value="MFS_trans_sf"/>
</dbReference>
<accession>A0A3N4I2N0</accession>
<dbReference type="Gene3D" id="1.20.1250.20">
    <property type="entry name" value="MFS general substrate transporter like domains"/>
    <property type="match status" value="1"/>
</dbReference>
<proteinExistence type="predicted"/>
<feature type="transmembrane region" description="Helical" evidence="3">
    <location>
        <begin position="471"/>
        <end position="495"/>
    </location>
</feature>
<feature type="region of interest" description="Disordered" evidence="2">
    <location>
        <begin position="1"/>
        <end position="23"/>
    </location>
</feature>
<dbReference type="CDD" id="cd06174">
    <property type="entry name" value="MFS"/>
    <property type="match status" value="1"/>
</dbReference>
<comment type="subcellular location">
    <subcellularLocation>
        <location evidence="1">Membrane</location>
        <topology evidence="1">Multi-pass membrane protein</topology>
    </subcellularLocation>
</comment>
<gene>
    <name evidence="4" type="ORF">BJ508DRAFT_416562</name>
</gene>
<organism evidence="4 5">
    <name type="scientific">Ascobolus immersus RN42</name>
    <dbReference type="NCBI Taxonomy" id="1160509"/>
    <lineage>
        <taxon>Eukaryota</taxon>
        <taxon>Fungi</taxon>
        <taxon>Dikarya</taxon>
        <taxon>Ascomycota</taxon>
        <taxon>Pezizomycotina</taxon>
        <taxon>Pezizomycetes</taxon>
        <taxon>Pezizales</taxon>
        <taxon>Ascobolaceae</taxon>
        <taxon>Ascobolus</taxon>
    </lineage>
</organism>
<dbReference type="STRING" id="1160509.A0A3N4I2N0"/>
<feature type="transmembrane region" description="Helical" evidence="3">
    <location>
        <begin position="290"/>
        <end position="312"/>
    </location>
</feature>